<accession>I2N9V5</accession>
<dbReference type="Pfam" id="PF20248">
    <property type="entry name" value="DUF6603"/>
    <property type="match status" value="1"/>
</dbReference>
<organism evidence="3 4">
    <name type="scientific">Streptomyces tsukubensis (strain DSM 42081 / NBRC 108919 / NRRL 18488 / 9993)</name>
    <dbReference type="NCBI Taxonomy" id="1114943"/>
    <lineage>
        <taxon>Bacteria</taxon>
        <taxon>Bacillati</taxon>
        <taxon>Actinomycetota</taxon>
        <taxon>Actinomycetes</taxon>
        <taxon>Kitasatosporales</taxon>
        <taxon>Streptomycetaceae</taxon>
        <taxon>Streptomyces</taxon>
    </lineage>
</organism>
<feature type="compositionally biased region" description="Low complexity" evidence="1">
    <location>
        <begin position="1096"/>
        <end position="1109"/>
    </location>
</feature>
<feature type="domain" description="DUF6603" evidence="2">
    <location>
        <begin position="608"/>
        <end position="1123"/>
    </location>
</feature>
<dbReference type="EMBL" id="CP029159">
    <property type="protein sequence ID" value="QKM66431.1"/>
    <property type="molecule type" value="Genomic_DNA"/>
</dbReference>
<feature type="region of interest" description="Disordered" evidence="1">
    <location>
        <begin position="1093"/>
        <end position="1116"/>
    </location>
</feature>
<gene>
    <name evidence="3" type="ORF">STSU_003885</name>
</gene>
<evidence type="ECO:0000259" key="2">
    <source>
        <dbReference type="Pfam" id="PF20248"/>
    </source>
</evidence>
<dbReference type="InterPro" id="IPR046538">
    <property type="entry name" value="DUF6603"/>
</dbReference>
<evidence type="ECO:0000313" key="3">
    <source>
        <dbReference type="EMBL" id="QKM66431.1"/>
    </source>
</evidence>
<dbReference type="RefSeq" id="WP_006345333.1">
    <property type="nucleotide sequence ID" value="NZ_CP029159.1"/>
</dbReference>
<feature type="region of interest" description="Disordered" evidence="1">
    <location>
        <begin position="569"/>
        <end position="600"/>
    </location>
</feature>
<evidence type="ECO:0000313" key="4">
    <source>
        <dbReference type="Proteomes" id="UP000005940"/>
    </source>
</evidence>
<evidence type="ECO:0000256" key="1">
    <source>
        <dbReference type="SAM" id="MobiDB-lite"/>
    </source>
</evidence>
<name>I2N9V5_STRT9</name>
<protein>
    <recommendedName>
        <fullName evidence="2">DUF6603 domain-containing protein</fullName>
    </recommendedName>
</protein>
<keyword evidence="4" id="KW-1185">Reference proteome</keyword>
<dbReference type="Proteomes" id="UP000005940">
    <property type="component" value="Chromosome"/>
</dbReference>
<reference evidence="3 4" key="1">
    <citation type="journal article" date="2012" name="J. Bacteriol.">
        <title>Draft genome of Streptomyces tsukubaensis NRRL 18488, the producer of the clinically important immunosuppressant tacrolimus (FK506).</title>
        <authorList>
            <person name="Barreiro C."/>
            <person name="Prieto C."/>
            <person name="Sola-Landa A."/>
            <person name="Solera E."/>
            <person name="Martinez-Castro M."/>
            <person name="Perez-Redondo R."/>
            <person name="Garcia-Estrada C."/>
            <person name="Aparicio J.F."/>
            <person name="Fernandez-Martinez L.T."/>
            <person name="Santos-Aberturas J."/>
            <person name="Salehi-Najafabadi Z."/>
            <person name="Rodriguez-Garcia A."/>
            <person name="Tauch A."/>
            <person name="Martin J.F."/>
        </authorList>
    </citation>
    <scope>NUCLEOTIDE SEQUENCE [LARGE SCALE GENOMIC DNA]</scope>
    <source>
        <strain evidence="4">DSM 42081 / NBRC 108919 / NRRL 18488 / 9993</strain>
    </source>
</reference>
<sequence>MDLDALEAHLTSLGESPVLRTTDTVLPPQLTDMLGTFPDGVCRGTAGSQVPRTDPGHTTLTFGLSCASTVWPVGGRVTLAVTGVTVTVAADGSVALVLSGAFDSVAVVCTVAEGEDGRLTAAVRPRQRGAFADALDELGERLSDASVWESARQGLRALDFAARDVAGFDFRLAPKDGAVPAGREVTSMAVVAALDIKALALEISVWLPDLRVTGRLRDGEPLGVRTLLESFGLPVGEVPAAPAVSELSFTASLGRAFLVRMKATGDWGIGPFALTALSVALYYDPARKFVARIGGTVSIGHSIDIELSASQTGGAQGGWAFSGGLAAGEIGVGEVIDALRLPDVPGPLRSLELTALRLSHTTGTKVFDFLCRGRIAIADGITASLALTVTRDDAAIHYGGRLAVGDLSFDVVFDEERTGTGLLVATFHSADGDARVALRDLVAHFSADLASDVPESLRIGLQEAKFVRVAPANGPAVFCVGVDLSASVDLSGLPLVGGFLAGAGGELAVDNLQVLYASGVFDTAAAGAANALLAQAGVVELPGGGLKAGPAALADLRIGTERTPVALGLPAGPAASGRSAPTAPDTPAASSTPATPGTPASSGVWFDVQKQLGVLQINRIGVMYQHNVLLFGLDAGVQLGPLALSLDGLAVGSSLERFAPVFRLDGLGVGYVSPPVEIAGALLHLPDDRLEKGVAFQFDGTATIAVPDFSLAAVGSYAQLTSGQPSLFVFAQLEAPLVAAPPILVTGLMAGFGFNRELVLPSAREVSGFPLLVLNKQGPDADPRPSAVLDVLEGRRAAVPGGPLREWIAPRQGSYWLALGVEFTVAEVVNAKVLLAAEFGRETALAVLGIATLQLPMPAESATRTYVYAELGLEAVVRPLTGSFELAAQLAPVSYVLTPACHLTGGFAASVWFGDHPNAGQFVVTLGGYHPSFRRPADYPDVPRLGIDWAVSDNLTITAQTYLAVTPSCAMAGGRLSIVFHAGDFRAWFTAQADVLLSWRPFFFTARVSVSIGASYQVNIGILHKTISVTVGADLELWGPPTGGSVTAHFLTFSKTISFGPGPSGADTEPLGWDEFADMLPEPADVVSIAPVNGVDNTTPDTAATTDTAGEPGSSGKVWYARARDLRFFTQSAVPASHLRLGDAPLSPPGPEDGPAVDIRPMDHTGLVGEHRLELYYEGAPAALDGWTATARTHNVPAALWGAPPSPFSHTPDAPGAEVLPGRPVGYDLRAPRPVLAASRGVFPLGEYTEDEIPPGLAPLPSSPVPDRGHLCVPDDSSVDRIGGIDRGTARTGRDQLCAALTDAGLFSGPADTLAGLAAGAAHLYSRAPLVRNPPRD</sequence>
<proteinExistence type="predicted"/>